<feature type="region of interest" description="Disordered" evidence="1">
    <location>
        <begin position="568"/>
        <end position="588"/>
    </location>
</feature>
<dbReference type="Proteomes" id="UP001230188">
    <property type="component" value="Unassembled WGS sequence"/>
</dbReference>
<dbReference type="PANTHER" id="PTHR43358:SF4">
    <property type="entry name" value="ALPHA_BETA HYDROLASE FOLD-1 DOMAIN-CONTAINING PROTEIN"/>
    <property type="match status" value="1"/>
</dbReference>
<dbReference type="AlphaFoldDB" id="A0AAD7UL06"/>
<dbReference type="Pfam" id="PF00373">
    <property type="entry name" value="FERM_M"/>
    <property type="match status" value="1"/>
</dbReference>
<evidence type="ECO:0000259" key="2">
    <source>
        <dbReference type="Pfam" id="PF00373"/>
    </source>
</evidence>
<dbReference type="PANTHER" id="PTHR43358">
    <property type="entry name" value="ALPHA/BETA-HYDROLASE"/>
    <property type="match status" value="1"/>
</dbReference>
<protein>
    <recommendedName>
        <fullName evidence="2">FERM central domain-containing protein</fullName>
    </recommendedName>
</protein>
<dbReference type="SUPFAM" id="SSF47031">
    <property type="entry name" value="Second domain of FERM"/>
    <property type="match status" value="1"/>
</dbReference>
<accession>A0AAD7UL06</accession>
<dbReference type="InterPro" id="IPR029058">
    <property type="entry name" value="AB_hydrolase_fold"/>
</dbReference>
<dbReference type="Gene3D" id="3.40.50.1820">
    <property type="entry name" value="alpha/beta hydrolase"/>
    <property type="match status" value="1"/>
</dbReference>
<evidence type="ECO:0000256" key="1">
    <source>
        <dbReference type="SAM" id="MobiDB-lite"/>
    </source>
</evidence>
<evidence type="ECO:0000313" key="4">
    <source>
        <dbReference type="Proteomes" id="UP001230188"/>
    </source>
</evidence>
<dbReference type="SUPFAM" id="SSF53474">
    <property type="entry name" value="alpha/beta-Hydrolases"/>
    <property type="match status" value="1"/>
</dbReference>
<name>A0AAD7UL06_9STRA</name>
<evidence type="ECO:0000313" key="3">
    <source>
        <dbReference type="EMBL" id="KAJ8610228.1"/>
    </source>
</evidence>
<proteinExistence type="predicted"/>
<gene>
    <name evidence="3" type="ORF">CTAYLR_008524</name>
</gene>
<organism evidence="3 4">
    <name type="scientific">Chrysophaeum taylorii</name>
    <dbReference type="NCBI Taxonomy" id="2483200"/>
    <lineage>
        <taxon>Eukaryota</taxon>
        <taxon>Sar</taxon>
        <taxon>Stramenopiles</taxon>
        <taxon>Ochrophyta</taxon>
        <taxon>Pelagophyceae</taxon>
        <taxon>Pelagomonadales</taxon>
        <taxon>Pelagomonadaceae</taxon>
        <taxon>Chrysophaeum</taxon>
    </lineage>
</organism>
<dbReference type="InterPro" id="IPR035963">
    <property type="entry name" value="FERM_2"/>
</dbReference>
<keyword evidence="4" id="KW-1185">Reference proteome</keyword>
<dbReference type="InterPro" id="IPR052920">
    <property type="entry name" value="DNA-binding_regulatory"/>
</dbReference>
<feature type="domain" description="FERM central" evidence="2">
    <location>
        <begin position="164"/>
        <end position="258"/>
    </location>
</feature>
<dbReference type="InterPro" id="IPR019748">
    <property type="entry name" value="FERM_central"/>
</dbReference>
<reference evidence="3" key="1">
    <citation type="submission" date="2023-01" db="EMBL/GenBank/DDBJ databases">
        <title>Metagenome sequencing of chrysophaentin producing Chrysophaeum taylorii.</title>
        <authorList>
            <person name="Davison J."/>
            <person name="Bewley C."/>
        </authorList>
    </citation>
    <scope>NUCLEOTIDE SEQUENCE</scope>
    <source>
        <strain evidence="3">NIES-1699</strain>
    </source>
</reference>
<sequence>MAGALPSTPSHILDLHAKYRSEIGGVDLEPLYRGDSEGEEEGPLKVMEFEEGTTRVRLIEESFLSKPAAIGERWRLLAGIARRFELADGSSVPLGGSAETVEEALVAACRALEIPSHNARYLQFRGVERSGPLGEGTFVLEIRLWTSGVVRATTSANPIDAGLTRVAYAHARHEVLSDKWPCPREDAALLAAVQLARDGAKGVGDLASVVPARLLKARDAAEWELDVLVELGFRLNDPHAAPESDFLAVLETWDTFGTVGLDATMLSPRSSSPSGTLRVGRRGLQFNNLKLDLRPLTKWGRVGNLVYVEDATPRRFVFDVASADLHVVLSLVDDYAVLDWAEDPPDHRYVRPAHHFSRCQGTDTGDFVPASISSQTYLGSLYDSLVSAVIRPPRSIYDPRRLGPRSFRVSDAGLRVSRRDLTLKNTRGQTLQCSHWTFDDDGNDRKRPCVIFVHANSAARVQAIHYLGLVLSLGATFFAFDCAGSGLSEGDFVSLGWRESRDLHVVTRYLRTLGTVSSLAAWGCSMGAASIIFYMSGAGDTTNLDLLDPPRQGHSSLSKLNKTKESNKFHCHGGLDDDDDDDDSRRRRPRVESLDAVVLDSPYADIHQLAVDLAATRLVGGFSAPWLVAQAVLHFLDSTIQATASFSIQHLKPIDHVSDCESPALFLHAESDALIAPAQLENLTGP</sequence>
<dbReference type="EMBL" id="JAQMWT010000113">
    <property type="protein sequence ID" value="KAJ8610228.1"/>
    <property type="molecule type" value="Genomic_DNA"/>
</dbReference>
<comment type="caution">
    <text evidence="3">The sequence shown here is derived from an EMBL/GenBank/DDBJ whole genome shotgun (WGS) entry which is preliminary data.</text>
</comment>